<evidence type="ECO:0000259" key="9">
    <source>
        <dbReference type="Pfam" id="PF22638"/>
    </source>
</evidence>
<dbReference type="GO" id="GO:0009425">
    <property type="term" value="C:bacterial-type flagellum basal body"/>
    <property type="evidence" value="ECO:0007669"/>
    <property type="project" value="UniProtKB-SubCell"/>
</dbReference>
<dbReference type="InterPro" id="IPR019776">
    <property type="entry name" value="Flagellar_basal_body_rod_CS"/>
</dbReference>
<organism evidence="10 11">
    <name type="scientific">Haematospirillum jordaniae</name>
    <dbReference type="NCBI Taxonomy" id="1549855"/>
    <lineage>
        <taxon>Bacteria</taxon>
        <taxon>Pseudomonadati</taxon>
        <taxon>Pseudomonadota</taxon>
        <taxon>Alphaproteobacteria</taxon>
        <taxon>Rhodospirillales</taxon>
        <taxon>Novispirillaceae</taxon>
        <taxon>Haematospirillum</taxon>
    </lineage>
</organism>
<evidence type="ECO:0000256" key="4">
    <source>
        <dbReference type="ARBA" id="ARBA00016244"/>
    </source>
</evidence>
<keyword evidence="5" id="KW-0964">Secreted</keyword>
<evidence type="ECO:0000256" key="1">
    <source>
        <dbReference type="ARBA" id="ARBA00004117"/>
    </source>
</evidence>
<sequence>MSLTLGLSAALSGLQASKQGLDLVSNNIANLNTPGFSRKLFNPTSRVLAGYGVGVEVAETTRRVDEKLRANSWQAAGLYQQYAATQKYFDRLQDLFGKPGDNTTIAHTINNLSTQFEQAAINTGQSDRTIRKMQDIAYQMNTLSNSIQDLRAAADQDIYGNLQTMNAAVKDIAVLNERIVLAKATKRGTADLEDKRDTLLGKINEIMDVQHFVRENGAVVMYTASGVTLIDSVAKEIVFNPATQVSPTDTFASGQFSKMSVGVLDITGDIRQGKLKSLIEVRDRELPDLQAQLDELATKLRISVNEAHNRGTSFPAVANAMIGSRSFIPDAATTNYNQTISLQKSDVNLTVFNTDGSQKSTTTLNTIMTDGSFAGGAYPTNGPWTIDQVASRMQSWLRLPAGPNLADATVKVNAGGTFEVQLNTAQASLGFRDQVDSSLGAEATDATILFDANHDGNADETVKGFANFFGLNDLFHKGVKNRTWDSTVISKDYYTVGSATLQFSTDTAGINFATVSVLPGDSLRTLADRINGTPALADRIIANVIPDGTGERLRLSNLDGGELVVTSATGPTTAFGPLQLAPSDTGNARSIVVNPSLTLSPSRLHRGKVQFNPITAQYYVSVGDNSNINEVAKVFTTPRSYNLSGGLATGSLKLTDYGAAIVSNAAGRAATAKESVTYQQGLSEALVMKDAQVSQVNLDEELSQLMIFEQSYSAAAKVISTTKQMLDILNDIIR</sequence>
<keyword evidence="11" id="KW-1185">Reference proteome</keyword>
<evidence type="ECO:0000256" key="3">
    <source>
        <dbReference type="ARBA" id="ARBA00009677"/>
    </source>
</evidence>
<evidence type="ECO:0000313" key="10">
    <source>
        <dbReference type="EMBL" id="AMW33847.1"/>
    </source>
</evidence>
<comment type="subcellular location">
    <subcellularLocation>
        <location evidence="1">Bacterial flagellum basal body</location>
    </subcellularLocation>
    <subcellularLocation>
        <location evidence="2">Secreted</location>
    </subcellularLocation>
</comment>
<evidence type="ECO:0000313" key="11">
    <source>
        <dbReference type="Proteomes" id="UP000076066"/>
    </source>
</evidence>
<evidence type="ECO:0000256" key="6">
    <source>
        <dbReference type="ARBA" id="ARBA00023143"/>
    </source>
</evidence>
<dbReference type="Proteomes" id="UP000076066">
    <property type="component" value="Chromosome"/>
</dbReference>
<dbReference type="Pfam" id="PF22638">
    <property type="entry name" value="FlgK_D1"/>
    <property type="match status" value="1"/>
</dbReference>
<dbReference type="EMBL" id="CP014525">
    <property type="protein sequence ID" value="AMW33847.1"/>
    <property type="molecule type" value="Genomic_DNA"/>
</dbReference>
<dbReference type="AlphaFoldDB" id="A0A143DAV1"/>
<dbReference type="SUPFAM" id="SSF64518">
    <property type="entry name" value="Phase 1 flagellin"/>
    <property type="match status" value="1"/>
</dbReference>
<dbReference type="Pfam" id="PF06429">
    <property type="entry name" value="Flg_bbr_C"/>
    <property type="match status" value="1"/>
</dbReference>
<feature type="domain" description="Flagellar basal-body/hook protein C-terminal" evidence="8">
    <location>
        <begin position="694"/>
        <end position="731"/>
    </location>
</feature>
<comment type="similarity">
    <text evidence="3">Belongs to the flagella basal body rod proteins family.</text>
</comment>
<dbReference type="GeneID" id="53315583"/>
<dbReference type="OrthoDB" id="7181295at2"/>
<dbReference type="InterPro" id="IPR053927">
    <property type="entry name" value="FlgK_helical"/>
</dbReference>
<keyword evidence="6" id="KW-0975">Bacterial flagellum</keyword>
<dbReference type="STRING" id="1549855.AY555_00195"/>
<dbReference type="Pfam" id="PF00460">
    <property type="entry name" value="Flg_bb_rod"/>
    <property type="match status" value="1"/>
</dbReference>
<gene>
    <name evidence="10" type="ORF">AY555_00195</name>
</gene>
<dbReference type="GO" id="GO:0005198">
    <property type="term" value="F:structural molecule activity"/>
    <property type="evidence" value="ECO:0007669"/>
    <property type="project" value="InterPro"/>
</dbReference>
<dbReference type="PANTHER" id="PTHR30033:SF2">
    <property type="entry name" value="FLAGELLAR HOOK PROTEIN"/>
    <property type="match status" value="1"/>
</dbReference>
<reference evidence="10 11" key="1">
    <citation type="submission" date="2016-02" db="EMBL/GenBank/DDBJ databases">
        <title>Complete Genome of H5569, the type strain of the newly described species Haematospirillium jordaniae.</title>
        <authorList>
            <person name="Nicholson A.C."/>
            <person name="Humrighouse B.W."/>
            <person name="Loparov V."/>
            <person name="McQuiston J.R."/>
        </authorList>
    </citation>
    <scope>NUCLEOTIDE SEQUENCE [LARGE SCALE GENOMIC DNA]</scope>
    <source>
        <strain evidence="10 11">H5569</strain>
    </source>
</reference>
<dbReference type="PROSITE" id="PS00588">
    <property type="entry name" value="FLAGELLA_BB_ROD"/>
    <property type="match status" value="1"/>
</dbReference>
<dbReference type="InterPro" id="IPR002371">
    <property type="entry name" value="FlgK"/>
</dbReference>
<proteinExistence type="inferred from homology"/>
<feature type="domain" description="Flagellar hook-associated protein FlgK helical" evidence="9">
    <location>
        <begin position="90"/>
        <end position="312"/>
    </location>
</feature>
<feature type="domain" description="Flagellar basal body rod protein N-terminal" evidence="7">
    <location>
        <begin position="9"/>
        <end position="36"/>
    </location>
</feature>
<dbReference type="RefSeq" id="WP_066131824.1">
    <property type="nucleotide sequence ID" value="NZ_CP014525.1"/>
</dbReference>
<dbReference type="PANTHER" id="PTHR30033">
    <property type="entry name" value="FLAGELLAR HOOK-ASSOCIATED PROTEIN 1"/>
    <property type="match status" value="1"/>
</dbReference>
<dbReference type="NCBIfam" id="TIGR02492">
    <property type="entry name" value="flgK_ends"/>
    <property type="match status" value="1"/>
</dbReference>
<evidence type="ECO:0000259" key="8">
    <source>
        <dbReference type="Pfam" id="PF06429"/>
    </source>
</evidence>
<dbReference type="InterPro" id="IPR010930">
    <property type="entry name" value="Flg_bb/hook_C_dom"/>
</dbReference>
<evidence type="ECO:0000259" key="7">
    <source>
        <dbReference type="Pfam" id="PF00460"/>
    </source>
</evidence>
<dbReference type="GO" id="GO:0009424">
    <property type="term" value="C:bacterial-type flagellum hook"/>
    <property type="evidence" value="ECO:0007669"/>
    <property type="project" value="InterPro"/>
</dbReference>
<dbReference type="GO" id="GO:0044780">
    <property type="term" value="P:bacterial-type flagellum assembly"/>
    <property type="evidence" value="ECO:0007669"/>
    <property type="project" value="InterPro"/>
</dbReference>
<dbReference type="KEGG" id="hjo:AY555_00195"/>
<name>A0A143DAV1_9PROT</name>
<evidence type="ECO:0000256" key="5">
    <source>
        <dbReference type="ARBA" id="ARBA00022525"/>
    </source>
</evidence>
<dbReference type="InterPro" id="IPR001444">
    <property type="entry name" value="Flag_bb_rod_N"/>
</dbReference>
<dbReference type="GO" id="GO:0005576">
    <property type="term" value="C:extracellular region"/>
    <property type="evidence" value="ECO:0007669"/>
    <property type="project" value="UniProtKB-SubCell"/>
</dbReference>
<protein>
    <recommendedName>
        <fullName evidence="4">Flagellar hook-associated protein 1</fullName>
    </recommendedName>
</protein>
<evidence type="ECO:0000256" key="2">
    <source>
        <dbReference type="ARBA" id="ARBA00004613"/>
    </source>
</evidence>
<accession>A0A143DAV1</accession>